<dbReference type="SMART" id="SM01130">
    <property type="entry name" value="DHDPS"/>
    <property type="match status" value="1"/>
</dbReference>
<dbReference type="InterPro" id="IPR013785">
    <property type="entry name" value="Aldolase_TIM"/>
</dbReference>
<keyword evidence="3" id="KW-1185">Reference proteome</keyword>
<reference evidence="2" key="1">
    <citation type="submission" date="2023-03" db="EMBL/GenBank/DDBJ databases">
        <title>Lomoglobus Profundus gen. nov., sp. nov., a novel member of the phylum Verrucomicrobia, isolated from deep-marine sediment of South China Sea.</title>
        <authorList>
            <person name="Ahmad T."/>
            <person name="Ishaq S.E."/>
            <person name="Wang F."/>
        </authorList>
    </citation>
    <scope>NUCLEOTIDE SEQUENCE</scope>
    <source>
        <strain evidence="2">LMO-M01</strain>
    </source>
</reference>
<dbReference type="SUPFAM" id="SSF51569">
    <property type="entry name" value="Aldolase"/>
    <property type="match status" value="1"/>
</dbReference>
<dbReference type="InterPro" id="IPR002220">
    <property type="entry name" value="DapA-like"/>
</dbReference>
<evidence type="ECO:0000313" key="3">
    <source>
        <dbReference type="Proteomes" id="UP001218638"/>
    </source>
</evidence>
<dbReference type="Pfam" id="PF00701">
    <property type="entry name" value="DHDPS"/>
    <property type="match status" value="1"/>
</dbReference>
<dbReference type="AlphaFoldDB" id="A0AAE9ZR52"/>
<dbReference type="EMBL" id="CP119075">
    <property type="protein sequence ID" value="WED63690.1"/>
    <property type="molecule type" value="Genomic_DNA"/>
</dbReference>
<protein>
    <submittedName>
        <fullName evidence="2">Dihydrodipicolinate synthase family protein</fullName>
    </submittedName>
</protein>
<evidence type="ECO:0000256" key="1">
    <source>
        <dbReference type="ARBA" id="ARBA00023239"/>
    </source>
</evidence>
<name>A0AAE9ZR52_9BACT</name>
<accession>A0AAE9ZR52</accession>
<keyword evidence="1" id="KW-0456">Lyase</keyword>
<dbReference type="Proteomes" id="UP001218638">
    <property type="component" value="Chromosome"/>
</dbReference>
<dbReference type="KEGG" id="slom:PXH66_15245"/>
<sequence length="297" mass="32955">MNPPPPPSILATAVIPWTADFTFDEATFRREVHAIAEEITRTIYIFGTAGEGYAVTDQQFATIARVFHAVAQECDVTPILGIISLSLPAIIARIQVGHAIGFREFQISLPGWGALNDTELDTFFAHTCGAFPDCRFHHYNLARTKRILTGRDYLRLAAAHPNLVAVKASTDDEAVVADLLTVSPRLRFYFTEFGYEIARRTHEVGLLLALSSVNYARAHAFVNGDNAQRAADILCLRQLLQSLIELSGGRFHIDGAFDKMLYRINDPTFPLRLLPPYATATNADFEKFRGLAAEAWS</sequence>
<dbReference type="Gene3D" id="3.20.20.70">
    <property type="entry name" value="Aldolase class I"/>
    <property type="match status" value="1"/>
</dbReference>
<dbReference type="RefSeq" id="WP_330929897.1">
    <property type="nucleotide sequence ID" value="NZ_CP119075.1"/>
</dbReference>
<gene>
    <name evidence="2" type="ORF">PXH66_15245</name>
</gene>
<organism evidence="2 3">
    <name type="scientific">Synoicihabitans lomoniglobus</name>
    <dbReference type="NCBI Taxonomy" id="2909285"/>
    <lineage>
        <taxon>Bacteria</taxon>
        <taxon>Pseudomonadati</taxon>
        <taxon>Verrucomicrobiota</taxon>
        <taxon>Opitutia</taxon>
        <taxon>Opitutales</taxon>
        <taxon>Opitutaceae</taxon>
        <taxon>Synoicihabitans</taxon>
    </lineage>
</organism>
<evidence type="ECO:0000313" key="2">
    <source>
        <dbReference type="EMBL" id="WED63690.1"/>
    </source>
</evidence>
<proteinExistence type="predicted"/>
<dbReference type="GO" id="GO:0016829">
    <property type="term" value="F:lyase activity"/>
    <property type="evidence" value="ECO:0007669"/>
    <property type="project" value="UniProtKB-KW"/>
</dbReference>